<feature type="transmembrane region" description="Helical" evidence="1">
    <location>
        <begin position="24"/>
        <end position="43"/>
    </location>
</feature>
<name>A0A9W6QN29_9PSEU</name>
<gene>
    <name evidence="2" type="ORF">Aglo03_34080</name>
</gene>
<keyword evidence="1" id="KW-1133">Transmembrane helix</keyword>
<dbReference type="EMBL" id="BSSD01000005">
    <property type="protein sequence ID" value="GLW92592.1"/>
    <property type="molecule type" value="Genomic_DNA"/>
</dbReference>
<evidence type="ECO:0000256" key="1">
    <source>
        <dbReference type="SAM" id="Phobius"/>
    </source>
</evidence>
<evidence type="ECO:0000313" key="2">
    <source>
        <dbReference type="EMBL" id="GLW92592.1"/>
    </source>
</evidence>
<organism evidence="2 3">
    <name type="scientific">Actinokineospora globicatena</name>
    <dbReference type="NCBI Taxonomy" id="103729"/>
    <lineage>
        <taxon>Bacteria</taxon>
        <taxon>Bacillati</taxon>
        <taxon>Actinomycetota</taxon>
        <taxon>Actinomycetes</taxon>
        <taxon>Pseudonocardiales</taxon>
        <taxon>Pseudonocardiaceae</taxon>
        <taxon>Actinokineospora</taxon>
    </lineage>
</organism>
<sequence length="50" mass="5446">MGGKPSTQSRNQDRGWCVLECMDVGLIAVVVGALLLVSGLITFTKRRIKQ</sequence>
<dbReference type="InterPro" id="IPR021206">
    <property type="entry name" value="MprA_tail"/>
</dbReference>
<keyword evidence="1" id="KW-0472">Membrane</keyword>
<evidence type="ECO:0000313" key="3">
    <source>
        <dbReference type="Proteomes" id="UP001165042"/>
    </source>
</evidence>
<protein>
    <submittedName>
        <fullName evidence="2">Uncharacterized protein</fullName>
    </submittedName>
</protein>
<accession>A0A9W6QN29</accession>
<dbReference type="Proteomes" id="UP001165042">
    <property type="component" value="Unassembled WGS sequence"/>
</dbReference>
<dbReference type="AlphaFoldDB" id="A0A9W6QN29"/>
<keyword evidence="3" id="KW-1185">Reference proteome</keyword>
<proteinExistence type="predicted"/>
<keyword evidence="1" id="KW-0812">Transmembrane</keyword>
<comment type="caution">
    <text evidence="2">The sequence shown here is derived from an EMBL/GenBank/DDBJ whole genome shotgun (WGS) entry which is preliminary data.</text>
</comment>
<dbReference type="NCBIfam" id="TIGR03867">
    <property type="entry name" value="MprA_tail"/>
    <property type="match status" value="1"/>
</dbReference>
<reference evidence="2" key="1">
    <citation type="submission" date="2023-02" db="EMBL/GenBank/DDBJ databases">
        <title>Actinokineospora globicatena NBRC 15670.</title>
        <authorList>
            <person name="Ichikawa N."/>
            <person name="Sato H."/>
            <person name="Tonouchi N."/>
        </authorList>
    </citation>
    <scope>NUCLEOTIDE SEQUENCE</scope>
    <source>
        <strain evidence="2">NBRC 15670</strain>
    </source>
</reference>